<evidence type="ECO:0000313" key="3">
    <source>
        <dbReference type="EMBL" id="CAF1293307.1"/>
    </source>
</evidence>
<dbReference type="Proteomes" id="UP000681722">
    <property type="component" value="Unassembled WGS sequence"/>
</dbReference>
<name>A0A815D3Q7_9BILA</name>
<gene>
    <name evidence="3" type="ORF">GPM918_LOCUS28147</name>
    <name evidence="2" type="ORF">OVA965_LOCUS1694</name>
    <name evidence="5" type="ORF">SRO942_LOCUS28613</name>
    <name evidence="4" type="ORF">TMI583_LOCUS1694</name>
</gene>
<dbReference type="AlphaFoldDB" id="A0A815D3Q7"/>
<evidence type="ECO:0000313" key="4">
    <source>
        <dbReference type="EMBL" id="CAF3523397.1"/>
    </source>
</evidence>
<evidence type="ECO:0000313" key="6">
    <source>
        <dbReference type="Proteomes" id="UP000663829"/>
    </source>
</evidence>
<evidence type="ECO:0000313" key="5">
    <source>
        <dbReference type="EMBL" id="CAF4103096.1"/>
    </source>
</evidence>
<feature type="region of interest" description="Disordered" evidence="1">
    <location>
        <begin position="1"/>
        <end position="25"/>
    </location>
</feature>
<comment type="caution">
    <text evidence="3">The sequence shown here is derived from an EMBL/GenBank/DDBJ whole genome shotgun (WGS) entry which is preliminary data.</text>
</comment>
<evidence type="ECO:0000313" key="2">
    <source>
        <dbReference type="EMBL" id="CAF0745478.1"/>
    </source>
</evidence>
<reference evidence="3" key="1">
    <citation type="submission" date="2021-02" db="EMBL/GenBank/DDBJ databases">
        <authorList>
            <person name="Nowell W R."/>
        </authorList>
    </citation>
    <scope>NUCLEOTIDE SEQUENCE</scope>
</reference>
<sequence>MFKRIMGPADDGADPKFTDQNPSKPVMIKTPVNGKVLDVMVDTGSVVPIIHTETLRKLAHRPYFHRRSNTHYTANNGELRTIRVGTDWITRNKIDVRGSKKCIEVRYGNHHHQWASVPFLVQTDEKQYPVQVLHSVTLPSSEAVLIRVKVPIRFADTVIFNPDASFGSHRKVLFANALLKVENYVASISVINLSQFKRHLHSDALIGAISFPSPVFQCLPLISTGQYVHTNKIHQCAICLEKFSTSSYLFDHLKKGKYFVRNSDCNHLPKNIPDTVSVEIDKLVEHITNNEEKQEVLALLRRHAKVFDTTTPSTIKTSVKHIIETIPHPPIYQRPYRKSPQNQKFEDEETQKLLDANKIRHSQRGLLPLY</sequence>
<evidence type="ECO:0000256" key="1">
    <source>
        <dbReference type="SAM" id="MobiDB-lite"/>
    </source>
</evidence>
<dbReference type="Proteomes" id="UP000682733">
    <property type="component" value="Unassembled WGS sequence"/>
</dbReference>
<dbReference type="EMBL" id="CAJNOK010000328">
    <property type="protein sequence ID" value="CAF0745478.1"/>
    <property type="molecule type" value="Genomic_DNA"/>
</dbReference>
<dbReference type="EMBL" id="CAJNOQ010012157">
    <property type="protein sequence ID" value="CAF1293307.1"/>
    <property type="molecule type" value="Genomic_DNA"/>
</dbReference>
<protein>
    <submittedName>
        <fullName evidence="3">Uncharacterized protein</fullName>
    </submittedName>
</protein>
<dbReference type="Proteomes" id="UP000677228">
    <property type="component" value="Unassembled WGS sequence"/>
</dbReference>
<dbReference type="Proteomes" id="UP000663829">
    <property type="component" value="Unassembled WGS sequence"/>
</dbReference>
<keyword evidence="6" id="KW-1185">Reference proteome</keyword>
<proteinExistence type="predicted"/>
<organism evidence="3 6">
    <name type="scientific">Didymodactylos carnosus</name>
    <dbReference type="NCBI Taxonomy" id="1234261"/>
    <lineage>
        <taxon>Eukaryota</taxon>
        <taxon>Metazoa</taxon>
        <taxon>Spiralia</taxon>
        <taxon>Gnathifera</taxon>
        <taxon>Rotifera</taxon>
        <taxon>Eurotatoria</taxon>
        <taxon>Bdelloidea</taxon>
        <taxon>Philodinida</taxon>
        <taxon>Philodinidae</taxon>
        <taxon>Didymodactylos</taxon>
    </lineage>
</organism>
<dbReference type="EMBL" id="CAJOBA010000328">
    <property type="protein sequence ID" value="CAF3523397.1"/>
    <property type="molecule type" value="Genomic_DNA"/>
</dbReference>
<accession>A0A815D3Q7</accession>
<dbReference type="EMBL" id="CAJOBC010033848">
    <property type="protein sequence ID" value="CAF4103096.1"/>
    <property type="molecule type" value="Genomic_DNA"/>
</dbReference>